<dbReference type="InterPro" id="IPR049874">
    <property type="entry name" value="ROK_cs"/>
</dbReference>
<dbReference type="Pfam" id="PF00480">
    <property type="entry name" value="ROK"/>
    <property type="match status" value="1"/>
</dbReference>
<keyword evidence="3" id="KW-0859">Xylose metabolism</keyword>
<dbReference type="PANTHER" id="PTHR18964:SF149">
    <property type="entry name" value="BIFUNCTIONAL UDP-N-ACETYLGLUCOSAMINE 2-EPIMERASE_N-ACETYLMANNOSAMINE KINASE"/>
    <property type="match status" value="1"/>
</dbReference>
<organism evidence="4 5">
    <name type="scientific">Virgibacillus necropolis</name>
    <dbReference type="NCBI Taxonomy" id="163877"/>
    <lineage>
        <taxon>Bacteria</taxon>
        <taxon>Bacillati</taxon>
        <taxon>Bacillota</taxon>
        <taxon>Bacilli</taxon>
        <taxon>Bacillales</taxon>
        <taxon>Bacillaceae</taxon>
        <taxon>Virgibacillus</taxon>
    </lineage>
</organism>
<dbReference type="EMBL" id="CP022437">
    <property type="protein sequence ID" value="ASN04284.1"/>
    <property type="molecule type" value="Genomic_DNA"/>
</dbReference>
<evidence type="ECO:0000256" key="2">
    <source>
        <dbReference type="ARBA" id="ARBA00006479"/>
    </source>
</evidence>
<dbReference type="InterPro" id="IPR000600">
    <property type="entry name" value="ROK"/>
</dbReference>
<dbReference type="InterPro" id="IPR043129">
    <property type="entry name" value="ATPase_NBD"/>
</dbReference>
<accession>A0A221M9F8</accession>
<evidence type="ECO:0000256" key="1">
    <source>
        <dbReference type="ARBA" id="ARBA00002486"/>
    </source>
</evidence>
<dbReference type="Proteomes" id="UP000204391">
    <property type="component" value="Chromosome"/>
</dbReference>
<sequence>MQKLQTGDHNLVKQINKSIVFGLIESKGPMSRAQISKNTGLNKATVSTMVSELINDSFVYEIEAGQSSGGRKPVMLYFNNHTGYSIGIDLGVNYILGVLTDLSGNIIEETTRDLNGIEFDYVIENLISLVEALIEKAPQSTYGIIGIGVGVPGNVDKEDKILFAPNLKWKQVDLKQVIENKFNIPTKIENEANAGSHGERLYGAGKNISNIIYISIGIGIGTGIIINNDLYTGSSGISGEMGHFTIEANGRKCSCGNRGCWELYASESALLRAAEKHDLSKKEHKIDLDYLINEAQIGNTEVLQLLNTLGENIGIGLTNIVNTFNPEVVVIGNRIAQFETWIANPIDHVLEERLSTYHKDSTEIRFSKLGKRSCAIGASSFSISMFLSDKRVSVR</sequence>
<dbReference type="SUPFAM" id="SSF53067">
    <property type="entry name" value="Actin-like ATPase domain"/>
    <property type="match status" value="1"/>
</dbReference>
<dbReference type="InterPro" id="IPR036388">
    <property type="entry name" value="WH-like_DNA-bd_sf"/>
</dbReference>
<dbReference type="InterPro" id="IPR036390">
    <property type="entry name" value="WH_DNA-bd_sf"/>
</dbReference>
<dbReference type="PANTHER" id="PTHR18964">
    <property type="entry name" value="ROK (REPRESSOR, ORF, KINASE) FAMILY"/>
    <property type="match status" value="1"/>
</dbReference>
<dbReference type="GO" id="GO:0042732">
    <property type="term" value="P:D-xylose metabolic process"/>
    <property type="evidence" value="ECO:0007669"/>
    <property type="project" value="UniProtKB-KW"/>
</dbReference>
<evidence type="ECO:0000256" key="3">
    <source>
        <dbReference type="ARBA" id="ARBA00022629"/>
    </source>
</evidence>
<dbReference type="Gene3D" id="1.10.10.10">
    <property type="entry name" value="Winged helix-like DNA-binding domain superfamily/Winged helix DNA-binding domain"/>
    <property type="match status" value="1"/>
</dbReference>
<proteinExistence type="inferred from homology"/>
<dbReference type="KEGG" id="vne:CFK40_04300"/>
<dbReference type="SUPFAM" id="SSF46785">
    <property type="entry name" value="Winged helix' DNA-binding domain"/>
    <property type="match status" value="1"/>
</dbReference>
<keyword evidence="3" id="KW-0119">Carbohydrate metabolism</keyword>
<dbReference type="RefSeq" id="WP_089530904.1">
    <property type="nucleotide sequence ID" value="NZ_CP022437.1"/>
</dbReference>
<name>A0A221M9F8_9BACI</name>
<evidence type="ECO:0000313" key="4">
    <source>
        <dbReference type="EMBL" id="ASN04284.1"/>
    </source>
</evidence>
<dbReference type="CDD" id="cd24076">
    <property type="entry name" value="ASKHA_ATPase_ROK_BsXylR-like"/>
    <property type="match status" value="1"/>
</dbReference>
<comment type="similarity">
    <text evidence="2">Belongs to the ROK (NagC/XylR) family.</text>
</comment>
<dbReference type="PROSITE" id="PS01125">
    <property type="entry name" value="ROK"/>
    <property type="match status" value="1"/>
</dbReference>
<reference evidence="4 5" key="1">
    <citation type="journal article" date="2003" name="Int. J. Syst. Evol. Microbiol.">
        <title>Virgibacillus carmonensis sp. nov., Virgibacillus necropolis sp. nov. and Virgibacillus picturae sp. nov., three novel species isolated from deteriorated mural paintings, transfer of the species of the genus salibacillus to Virgibacillus, as Virgibacillus marismortui comb. nov. and Virgibacillus salexigens comb. nov., and emended description of the genus Virgibacillus.</title>
        <authorList>
            <person name="Heyrman J."/>
            <person name="Logan N.A."/>
            <person name="Busse H.J."/>
            <person name="Balcaen A."/>
            <person name="Lebbe L."/>
            <person name="Rodriguez-Diaz M."/>
            <person name="Swings J."/>
            <person name="De Vos P."/>
        </authorList>
    </citation>
    <scope>NUCLEOTIDE SEQUENCE [LARGE SCALE GENOMIC DNA]</scope>
    <source>
        <strain evidence="4 5">LMG 19488</strain>
    </source>
</reference>
<comment type="function">
    <text evidence="1">Transcriptional repressor of xylose-utilizing enzymes.</text>
</comment>
<dbReference type="OrthoDB" id="9796533at2"/>
<dbReference type="Gene3D" id="3.30.420.40">
    <property type="match status" value="2"/>
</dbReference>
<gene>
    <name evidence="4" type="ORF">CFK40_04300</name>
</gene>
<keyword evidence="5" id="KW-1185">Reference proteome</keyword>
<protein>
    <submittedName>
        <fullName evidence="4">ROK family protein</fullName>
    </submittedName>
</protein>
<evidence type="ECO:0000313" key="5">
    <source>
        <dbReference type="Proteomes" id="UP000204391"/>
    </source>
</evidence>
<dbReference type="AlphaFoldDB" id="A0A221M9F8"/>